<name>A0ABM5T5G4_9BURK</name>
<gene>
    <name evidence="6" type="ORF">UC34_25080</name>
</gene>
<feature type="domain" description="Cyclic nucleotide-binding" evidence="4">
    <location>
        <begin position="29"/>
        <end position="99"/>
    </location>
</feature>
<dbReference type="PRINTS" id="PR00034">
    <property type="entry name" value="HTHCRP"/>
</dbReference>
<dbReference type="Proteomes" id="UP000035085">
    <property type="component" value="Plasmid pPV15"/>
</dbReference>
<sequence length="246" mass="27345">MHLAFDDTVASSVAHIGRCSPCLLRDLCLPQKLPEEVARRLAALVRVRRTLRRSEVLFRPGDPLEHLYAVHAGTFKTVIMHPDGREQVADYLLPGELLGLSGIADGRHVSEAVALEDSQVCAVQYAELETVCGQVPILRHQLHRLIAGGIVREQKQVLRLGSTRGEARLASFLLDVSTRLAARGFSPQSFFLHLTRGEIGSFLGLKLETVSRMLSRMQAQNALRVRQREITILDAQRLRNMAMASI</sequence>
<dbReference type="InterPro" id="IPR012318">
    <property type="entry name" value="HTH_CRP"/>
</dbReference>
<dbReference type="InterPro" id="IPR036388">
    <property type="entry name" value="WH-like_DNA-bd_sf"/>
</dbReference>
<dbReference type="Pfam" id="PF00027">
    <property type="entry name" value="cNMP_binding"/>
    <property type="match status" value="1"/>
</dbReference>
<dbReference type="InterPro" id="IPR050397">
    <property type="entry name" value="Env_Response_Regulators"/>
</dbReference>
<dbReference type="InterPro" id="IPR014710">
    <property type="entry name" value="RmlC-like_jellyroll"/>
</dbReference>
<keyword evidence="7" id="KW-1185">Reference proteome</keyword>
<evidence type="ECO:0000256" key="3">
    <source>
        <dbReference type="ARBA" id="ARBA00023163"/>
    </source>
</evidence>
<dbReference type="PANTHER" id="PTHR24567:SF75">
    <property type="entry name" value="FUMARATE AND NITRATE REDUCTION REGULATORY PROTEIN"/>
    <property type="match status" value="1"/>
</dbReference>
<dbReference type="EMBL" id="CP010898">
    <property type="protein sequence ID" value="AJP60191.2"/>
    <property type="molecule type" value="Genomic_DNA"/>
</dbReference>
<keyword evidence="3" id="KW-0804">Transcription</keyword>
<evidence type="ECO:0000256" key="2">
    <source>
        <dbReference type="ARBA" id="ARBA00023125"/>
    </source>
</evidence>
<keyword evidence="1" id="KW-0805">Transcription regulation</keyword>
<dbReference type="PROSITE" id="PS50042">
    <property type="entry name" value="CNMP_BINDING_3"/>
    <property type="match status" value="1"/>
</dbReference>
<dbReference type="SUPFAM" id="SSF51206">
    <property type="entry name" value="cAMP-binding domain-like"/>
    <property type="match status" value="1"/>
</dbReference>
<reference evidence="7" key="1">
    <citation type="submission" date="2015-02" db="EMBL/GenBank/DDBJ databases">
        <title>Complete Genome Sequencing of Pandoraea vervacti NS15 sp. nov.</title>
        <authorList>
            <person name="Chan K.-G."/>
        </authorList>
    </citation>
    <scope>NUCLEOTIDE SEQUENCE [LARGE SCALE GENOMIC DNA]</scope>
    <source>
        <strain evidence="7">NS15</strain>
        <plasmid evidence="7">pPV15</plasmid>
    </source>
</reference>
<accession>A0ABM5T5G4</accession>
<dbReference type="CDD" id="cd00092">
    <property type="entry name" value="HTH_CRP"/>
    <property type="match status" value="1"/>
</dbReference>
<dbReference type="PANTHER" id="PTHR24567">
    <property type="entry name" value="CRP FAMILY TRANSCRIPTIONAL REGULATORY PROTEIN"/>
    <property type="match status" value="1"/>
</dbReference>
<geneLocation type="plasmid" evidence="6 7">
    <name>pPV15</name>
</geneLocation>
<evidence type="ECO:0000256" key="1">
    <source>
        <dbReference type="ARBA" id="ARBA00023015"/>
    </source>
</evidence>
<keyword evidence="6" id="KW-0614">Plasmid</keyword>
<evidence type="ECO:0000259" key="4">
    <source>
        <dbReference type="PROSITE" id="PS50042"/>
    </source>
</evidence>
<evidence type="ECO:0000259" key="5">
    <source>
        <dbReference type="PROSITE" id="PS51063"/>
    </source>
</evidence>
<dbReference type="InterPro" id="IPR036390">
    <property type="entry name" value="WH_DNA-bd_sf"/>
</dbReference>
<protein>
    <submittedName>
        <fullName evidence="6">Crp/Fnr family transcriptional regulator</fullName>
    </submittedName>
</protein>
<dbReference type="Gene3D" id="2.60.120.10">
    <property type="entry name" value="Jelly Rolls"/>
    <property type="match status" value="1"/>
</dbReference>
<dbReference type="Gene3D" id="1.10.10.10">
    <property type="entry name" value="Winged helix-like DNA-binding domain superfamily/Winged helix DNA-binding domain"/>
    <property type="match status" value="1"/>
</dbReference>
<dbReference type="PROSITE" id="PS51063">
    <property type="entry name" value="HTH_CRP_2"/>
    <property type="match status" value="1"/>
</dbReference>
<dbReference type="Pfam" id="PF13545">
    <property type="entry name" value="HTH_Crp_2"/>
    <property type="match status" value="1"/>
</dbReference>
<dbReference type="SMART" id="SM00419">
    <property type="entry name" value="HTH_CRP"/>
    <property type="match status" value="1"/>
</dbReference>
<evidence type="ECO:0000313" key="6">
    <source>
        <dbReference type="EMBL" id="AJP60191.2"/>
    </source>
</evidence>
<proteinExistence type="predicted"/>
<dbReference type="SMART" id="SM00100">
    <property type="entry name" value="cNMP"/>
    <property type="match status" value="1"/>
</dbReference>
<dbReference type="InterPro" id="IPR000595">
    <property type="entry name" value="cNMP-bd_dom"/>
</dbReference>
<evidence type="ECO:0000313" key="7">
    <source>
        <dbReference type="Proteomes" id="UP000035085"/>
    </source>
</evidence>
<keyword evidence="2" id="KW-0238">DNA-binding</keyword>
<dbReference type="InterPro" id="IPR018490">
    <property type="entry name" value="cNMP-bd_dom_sf"/>
</dbReference>
<dbReference type="CDD" id="cd00038">
    <property type="entry name" value="CAP_ED"/>
    <property type="match status" value="1"/>
</dbReference>
<feature type="domain" description="HTH crp-type" evidence="5">
    <location>
        <begin position="163"/>
        <end position="236"/>
    </location>
</feature>
<organism evidence="6 7">
    <name type="scientific">Pandoraea vervacti</name>
    <dbReference type="NCBI Taxonomy" id="656178"/>
    <lineage>
        <taxon>Bacteria</taxon>
        <taxon>Pseudomonadati</taxon>
        <taxon>Pseudomonadota</taxon>
        <taxon>Betaproteobacteria</taxon>
        <taxon>Burkholderiales</taxon>
        <taxon>Burkholderiaceae</taxon>
        <taxon>Pandoraea</taxon>
    </lineage>
</organism>
<dbReference type="SUPFAM" id="SSF46785">
    <property type="entry name" value="Winged helix' DNA-binding domain"/>
    <property type="match status" value="1"/>
</dbReference>